<reference evidence="1 2" key="1">
    <citation type="journal article" date="2015" name="Genome Biol.">
        <title>Comparative genomics of Steinernema reveals deeply conserved gene regulatory networks.</title>
        <authorList>
            <person name="Dillman A.R."/>
            <person name="Macchietto M."/>
            <person name="Porter C.F."/>
            <person name="Rogers A."/>
            <person name="Williams B."/>
            <person name="Antoshechkin I."/>
            <person name="Lee M.M."/>
            <person name="Goodwin Z."/>
            <person name="Lu X."/>
            <person name="Lewis E.E."/>
            <person name="Goodrich-Blair H."/>
            <person name="Stock S.P."/>
            <person name="Adams B.J."/>
            <person name="Sternberg P.W."/>
            <person name="Mortazavi A."/>
        </authorList>
    </citation>
    <scope>NUCLEOTIDE SEQUENCE [LARGE SCALE GENOMIC DNA]</scope>
    <source>
        <strain evidence="1 2">ALL</strain>
    </source>
</reference>
<organism evidence="1 2">
    <name type="scientific">Steinernema carpocapsae</name>
    <name type="common">Entomopathogenic nematode</name>
    <dbReference type="NCBI Taxonomy" id="34508"/>
    <lineage>
        <taxon>Eukaryota</taxon>
        <taxon>Metazoa</taxon>
        <taxon>Ecdysozoa</taxon>
        <taxon>Nematoda</taxon>
        <taxon>Chromadorea</taxon>
        <taxon>Rhabditida</taxon>
        <taxon>Tylenchina</taxon>
        <taxon>Panagrolaimomorpha</taxon>
        <taxon>Strongyloidoidea</taxon>
        <taxon>Steinernematidae</taxon>
        <taxon>Steinernema</taxon>
    </lineage>
</organism>
<evidence type="ECO:0000313" key="1">
    <source>
        <dbReference type="EMBL" id="TKR70619.1"/>
    </source>
</evidence>
<evidence type="ECO:0000313" key="2">
    <source>
        <dbReference type="Proteomes" id="UP000298663"/>
    </source>
</evidence>
<dbReference type="AlphaFoldDB" id="A0A4U5MM69"/>
<name>A0A4U5MM69_STECR</name>
<comment type="caution">
    <text evidence="1">The sequence shown here is derived from an EMBL/GenBank/DDBJ whole genome shotgun (WGS) entry which is preliminary data.</text>
</comment>
<keyword evidence="2" id="KW-1185">Reference proteome</keyword>
<reference evidence="1 2" key="2">
    <citation type="journal article" date="2019" name="G3 (Bethesda)">
        <title>Hybrid Assembly of the Genome of the Entomopathogenic Nematode Steinernema carpocapsae Identifies the X-Chromosome.</title>
        <authorList>
            <person name="Serra L."/>
            <person name="Macchietto M."/>
            <person name="Macias-Munoz A."/>
            <person name="McGill C.J."/>
            <person name="Rodriguez I.M."/>
            <person name="Rodriguez B."/>
            <person name="Murad R."/>
            <person name="Mortazavi A."/>
        </authorList>
    </citation>
    <scope>NUCLEOTIDE SEQUENCE [LARGE SCALE GENOMIC DNA]</scope>
    <source>
        <strain evidence="1 2">ALL</strain>
    </source>
</reference>
<dbReference type="EMBL" id="AZBU02000007">
    <property type="protein sequence ID" value="TKR70619.1"/>
    <property type="molecule type" value="Genomic_DNA"/>
</dbReference>
<sequence>MDSTYEVYPKLREIDLGHDVNDVFFRGKGREIAVIDMFTYSCRYYKDSSLRVDLPDYAWDWQKAIGIPNEERTLENFIERSRMVFRGFGVAFSNFLKLRKQLKVTIVGDEQTEPGIIPINADGRLDRKMSEKIILEERSLFYR</sequence>
<proteinExistence type="predicted"/>
<gene>
    <name evidence="1" type="ORF">L596_022622</name>
</gene>
<dbReference type="Proteomes" id="UP000298663">
    <property type="component" value="Unassembled WGS sequence"/>
</dbReference>
<accession>A0A4U5MM69</accession>
<protein>
    <submittedName>
        <fullName evidence="1">Uncharacterized protein</fullName>
    </submittedName>
</protein>